<dbReference type="InterPro" id="IPR013495">
    <property type="entry name" value="CHP02679"/>
</dbReference>
<dbReference type="Proteomes" id="UP001596989">
    <property type="component" value="Unassembled WGS sequence"/>
</dbReference>
<feature type="domain" description="Conserved hypothetical protein CHP02679 N terminus" evidence="2">
    <location>
        <begin position="36"/>
        <end position="244"/>
    </location>
</feature>
<evidence type="ECO:0000259" key="2">
    <source>
        <dbReference type="Pfam" id="PF11796"/>
    </source>
</evidence>
<sequence length="429" mass="47960">MDRKLDEALAYFKEKKGFKSLFLLFRKKYESLGRFGGSIDLGTFSDQEVEELALFMGASPHHLMNKGKLMLSAFEQRLQQTRFAGISLLELLEAYDGQKLQSRKAVKAEQTAEQLARLADYRRKYPQLSDWFVYVEGRTSDTHWIWRLLLEPEFAADMDILAQAYSALPDAIERYPLFSQRVTGNPHALDPAAGRGKLWIHLLHVMAGGQGAMPSQAESLNELLLQHNLLRDDIQNFVTQANLLAYIGDREHPVWRAAAEENSVLNVPMRELLKVDRVIAAGAGESAKSANVYIVENSGVFSALLDEVPDAPLICTHGQFKLAGLQLMDMLASAGHTLHYSGDFDPEGLSMAMRFKQRYGAQGRVWRMTTEEYWASIPVVELGSRTAKLDAMEHSELGEVAAAIKGTGRAGYQEGILGLLIEDLQRVTQ</sequence>
<feature type="domain" description="DUF2399" evidence="1">
    <location>
        <begin position="278"/>
        <end position="424"/>
    </location>
</feature>
<dbReference type="EMBL" id="JBHTJZ010000063">
    <property type="protein sequence ID" value="MFD0961681.1"/>
    <property type="molecule type" value="Genomic_DNA"/>
</dbReference>
<name>A0ABW3HVY4_9BACL</name>
<dbReference type="Pfam" id="PF09664">
    <property type="entry name" value="DUF2399"/>
    <property type="match status" value="1"/>
</dbReference>
<dbReference type="InterPro" id="IPR024466">
    <property type="entry name" value="CHP02679_N"/>
</dbReference>
<gene>
    <name evidence="3" type="ORF">ACFQ2I_20240</name>
</gene>
<accession>A0ABW3HVY4</accession>
<keyword evidence="4" id="KW-1185">Reference proteome</keyword>
<dbReference type="NCBIfam" id="TIGR02679">
    <property type="entry name" value="TIGR02679 family protein"/>
    <property type="match status" value="1"/>
</dbReference>
<evidence type="ECO:0000313" key="4">
    <source>
        <dbReference type="Proteomes" id="UP001596989"/>
    </source>
</evidence>
<protein>
    <submittedName>
        <fullName evidence="3">TIGR02679 family protein</fullName>
    </submittedName>
</protein>
<comment type="caution">
    <text evidence="3">The sequence shown here is derived from an EMBL/GenBank/DDBJ whole genome shotgun (WGS) entry which is preliminary data.</text>
</comment>
<dbReference type="Pfam" id="PF11796">
    <property type="entry name" value="DUF3323"/>
    <property type="match status" value="1"/>
</dbReference>
<proteinExistence type="predicted"/>
<evidence type="ECO:0000259" key="1">
    <source>
        <dbReference type="Pfam" id="PF09664"/>
    </source>
</evidence>
<reference evidence="4" key="1">
    <citation type="journal article" date="2019" name="Int. J. Syst. Evol. Microbiol.">
        <title>The Global Catalogue of Microorganisms (GCM) 10K type strain sequencing project: providing services to taxonomists for standard genome sequencing and annotation.</title>
        <authorList>
            <consortium name="The Broad Institute Genomics Platform"/>
            <consortium name="The Broad Institute Genome Sequencing Center for Infectious Disease"/>
            <person name="Wu L."/>
            <person name="Ma J."/>
        </authorList>
    </citation>
    <scope>NUCLEOTIDE SEQUENCE [LARGE SCALE GENOMIC DNA]</scope>
    <source>
        <strain evidence="4">CCUG 59129</strain>
    </source>
</reference>
<evidence type="ECO:0000313" key="3">
    <source>
        <dbReference type="EMBL" id="MFD0961681.1"/>
    </source>
</evidence>
<dbReference type="InterPro" id="IPR024465">
    <property type="entry name" value="DUF2399"/>
</dbReference>
<dbReference type="RefSeq" id="WP_377567487.1">
    <property type="nucleotide sequence ID" value="NZ_JBHTJZ010000063.1"/>
</dbReference>
<organism evidence="3 4">
    <name type="scientific">Paenibacillus chungangensis</name>
    <dbReference type="NCBI Taxonomy" id="696535"/>
    <lineage>
        <taxon>Bacteria</taxon>
        <taxon>Bacillati</taxon>
        <taxon>Bacillota</taxon>
        <taxon>Bacilli</taxon>
        <taxon>Bacillales</taxon>
        <taxon>Paenibacillaceae</taxon>
        <taxon>Paenibacillus</taxon>
    </lineage>
</organism>